<comment type="caution">
    <text evidence="3">The sequence shown here is derived from an EMBL/GenBank/DDBJ whole genome shotgun (WGS) entry which is preliminary data.</text>
</comment>
<keyword evidence="4" id="KW-1185">Reference proteome</keyword>
<proteinExistence type="predicted"/>
<feature type="region of interest" description="Disordered" evidence="1">
    <location>
        <begin position="1"/>
        <end position="22"/>
    </location>
</feature>
<name>A0ABT8AEZ5_9PROT</name>
<feature type="transmembrane region" description="Helical" evidence="2">
    <location>
        <begin position="194"/>
        <end position="215"/>
    </location>
</feature>
<keyword evidence="2" id="KW-0812">Transmembrane</keyword>
<evidence type="ECO:0000313" key="3">
    <source>
        <dbReference type="EMBL" id="MDN3568136.1"/>
    </source>
</evidence>
<organism evidence="3 4">
    <name type="scientific">Paeniroseomonas aquatica</name>
    <dbReference type="NCBI Taxonomy" id="373043"/>
    <lineage>
        <taxon>Bacteria</taxon>
        <taxon>Pseudomonadati</taxon>
        <taxon>Pseudomonadota</taxon>
        <taxon>Alphaproteobacteria</taxon>
        <taxon>Acetobacterales</taxon>
        <taxon>Acetobacteraceae</taxon>
        <taxon>Paeniroseomonas</taxon>
    </lineage>
</organism>
<dbReference type="RefSeq" id="WP_290320237.1">
    <property type="nucleotide sequence ID" value="NZ_JAUFPN010000204.1"/>
</dbReference>
<evidence type="ECO:0000313" key="4">
    <source>
        <dbReference type="Proteomes" id="UP001529369"/>
    </source>
</evidence>
<sequence>MRPDEATRGAIPPVPSADQPMPPKLLDYQPVFDAALPPEWELIGRSRGSLCGHAEPADGLRDPFQGGCFVLAHPAAGVALVDLLPDRTPNAEALFRRLLNAVDFSARCRGYLPVIHVAVGPDELPTLLGRIEDGFGYDSVLTIADRGQWVGELWRILQSGITWEALGRPPSGRTPAILPVKGERWALPARLARASLLAGGLFGLFGLGFAAALLLPPPPEAPPQPAPTGLSALAAVAPAREAMLTPLSAPLVTPMPAAADSLPAPVLQPLPAVAAAAPQASADEIVVDPSEPMPQAETRTAALVPGARRTGRTPLPIDRRCSEALFRFQQGGSLSSQEMTHVRQGCASWR</sequence>
<gene>
    <name evidence="3" type="ORF">QWZ14_27460</name>
</gene>
<accession>A0ABT8AEZ5</accession>
<dbReference type="Proteomes" id="UP001529369">
    <property type="component" value="Unassembled WGS sequence"/>
</dbReference>
<evidence type="ECO:0000256" key="2">
    <source>
        <dbReference type="SAM" id="Phobius"/>
    </source>
</evidence>
<keyword evidence="2" id="KW-0472">Membrane</keyword>
<keyword evidence="2" id="KW-1133">Transmembrane helix</keyword>
<reference evidence="4" key="1">
    <citation type="journal article" date="2019" name="Int. J. Syst. Evol. Microbiol.">
        <title>The Global Catalogue of Microorganisms (GCM) 10K type strain sequencing project: providing services to taxonomists for standard genome sequencing and annotation.</title>
        <authorList>
            <consortium name="The Broad Institute Genomics Platform"/>
            <consortium name="The Broad Institute Genome Sequencing Center for Infectious Disease"/>
            <person name="Wu L."/>
            <person name="Ma J."/>
        </authorList>
    </citation>
    <scope>NUCLEOTIDE SEQUENCE [LARGE SCALE GENOMIC DNA]</scope>
    <source>
        <strain evidence="4">CECT 7131</strain>
    </source>
</reference>
<dbReference type="EMBL" id="JAUFPN010000204">
    <property type="protein sequence ID" value="MDN3568136.1"/>
    <property type="molecule type" value="Genomic_DNA"/>
</dbReference>
<feature type="compositionally biased region" description="Pro residues" evidence="1">
    <location>
        <begin position="12"/>
        <end position="22"/>
    </location>
</feature>
<protein>
    <submittedName>
        <fullName evidence="3">Uncharacterized protein</fullName>
    </submittedName>
</protein>
<evidence type="ECO:0000256" key="1">
    <source>
        <dbReference type="SAM" id="MobiDB-lite"/>
    </source>
</evidence>